<dbReference type="Proteomes" id="UP000032232">
    <property type="component" value="Unassembled WGS sequence"/>
</dbReference>
<dbReference type="SUPFAM" id="SSF103032">
    <property type="entry name" value="Hypothetical protein YwqG"/>
    <property type="match status" value="1"/>
</dbReference>
<name>A0A0D1E9N5_9RHOB</name>
<dbReference type="STRING" id="935700.jaqu_39690"/>
<evidence type="ECO:0000313" key="1">
    <source>
        <dbReference type="EMBL" id="KIT14379.1"/>
    </source>
</evidence>
<accession>A0A0D1E9N5</accession>
<dbReference type="AlphaFoldDB" id="A0A0D1E9N5"/>
<protein>
    <recommendedName>
        <fullName evidence="3">DUF1963 domain-containing protein</fullName>
    </recommendedName>
</protein>
<sequence>MIEPGMVLLFQVATDEAVGFMWGDVGVLQYWISPEDLAERRWDKVEFIMDGH</sequence>
<dbReference type="Pfam" id="PF09234">
    <property type="entry name" value="DUF1963"/>
    <property type="match status" value="1"/>
</dbReference>
<evidence type="ECO:0000313" key="2">
    <source>
        <dbReference type="Proteomes" id="UP000032232"/>
    </source>
</evidence>
<dbReference type="EMBL" id="JYFE01000080">
    <property type="protein sequence ID" value="KIT14379.1"/>
    <property type="molecule type" value="Genomic_DNA"/>
</dbReference>
<dbReference type="InterPro" id="IPR035948">
    <property type="entry name" value="YwqG-like_sf"/>
</dbReference>
<proteinExistence type="predicted"/>
<comment type="caution">
    <text evidence="1">The sequence shown here is derived from an EMBL/GenBank/DDBJ whole genome shotgun (WGS) entry which is preliminary data.</text>
</comment>
<dbReference type="InterPro" id="IPR015315">
    <property type="entry name" value="DUF1963"/>
</dbReference>
<reference evidence="1 2" key="1">
    <citation type="submission" date="2015-02" db="EMBL/GenBank/DDBJ databases">
        <title>Genome Sequence of Jannaschia aquimarina DSM28248, a member of the Roseobacter clade.</title>
        <authorList>
            <person name="Voget S."/>
            <person name="Daniel R."/>
        </authorList>
    </citation>
    <scope>NUCLEOTIDE SEQUENCE [LARGE SCALE GENOMIC DNA]</scope>
    <source>
        <strain evidence="1 2">GSW-M26</strain>
    </source>
</reference>
<gene>
    <name evidence="1" type="ORF">jaqu_39690</name>
</gene>
<dbReference type="PATRIC" id="fig|935700.4.peg.4091"/>
<keyword evidence="2" id="KW-1185">Reference proteome</keyword>
<evidence type="ECO:0008006" key="3">
    <source>
        <dbReference type="Google" id="ProtNLM"/>
    </source>
</evidence>
<dbReference type="Gene3D" id="2.30.320.10">
    <property type="entry name" value="YwqG-like"/>
    <property type="match status" value="1"/>
</dbReference>
<organism evidence="1 2">
    <name type="scientific">Jannaschia aquimarina</name>
    <dbReference type="NCBI Taxonomy" id="935700"/>
    <lineage>
        <taxon>Bacteria</taxon>
        <taxon>Pseudomonadati</taxon>
        <taxon>Pseudomonadota</taxon>
        <taxon>Alphaproteobacteria</taxon>
        <taxon>Rhodobacterales</taxon>
        <taxon>Roseobacteraceae</taxon>
        <taxon>Jannaschia</taxon>
    </lineage>
</organism>